<accession>A0A1T4X084</accession>
<dbReference type="InterPro" id="IPR006439">
    <property type="entry name" value="HAD-SF_hydro_IA"/>
</dbReference>
<dbReference type="GO" id="GO:0008967">
    <property type="term" value="F:phosphoglycolate phosphatase activity"/>
    <property type="evidence" value="ECO:0007669"/>
    <property type="project" value="TreeGrafter"/>
</dbReference>
<dbReference type="InterPro" id="IPR023214">
    <property type="entry name" value="HAD_sf"/>
</dbReference>
<dbReference type="STRING" id="92487.SAMN02745130_02270"/>
<reference evidence="1 2" key="1">
    <citation type="submission" date="2017-02" db="EMBL/GenBank/DDBJ databases">
        <authorList>
            <person name="Peterson S.W."/>
        </authorList>
    </citation>
    <scope>NUCLEOTIDE SEQUENCE [LARGE SCALE GENOMIC DNA]</scope>
    <source>
        <strain evidence="1 2">ATCC 49788</strain>
    </source>
</reference>
<dbReference type="InterPro" id="IPR041492">
    <property type="entry name" value="HAD_2"/>
</dbReference>
<dbReference type="GO" id="GO:0006281">
    <property type="term" value="P:DNA repair"/>
    <property type="evidence" value="ECO:0007669"/>
    <property type="project" value="TreeGrafter"/>
</dbReference>
<dbReference type="EMBL" id="FUYB01000010">
    <property type="protein sequence ID" value="SKA82271.1"/>
    <property type="molecule type" value="Genomic_DNA"/>
</dbReference>
<dbReference type="InterPro" id="IPR050155">
    <property type="entry name" value="HAD-like_hydrolase_sf"/>
</dbReference>
<dbReference type="Pfam" id="PF13419">
    <property type="entry name" value="HAD_2"/>
    <property type="match status" value="1"/>
</dbReference>
<proteinExistence type="predicted"/>
<dbReference type="InterPro" id="IPR023198">
    <property type="entry name" value="PGP-like_dom2"/>
</dbReference>
<sequence>MKPKPYQLLIFDWDGTLIDSAAHIVACIHRVNAKVGLAPRTDAEIRNIIGLGLEEAFQHLFPQAQYALIQAAAHEYKQQFFLHNRKPSELFTGARETLEHLAEQGYWLAIATGKSRQGLNQVLAETQLTAFFPITRCADETFSKPHPRMLEEILVDYDLPASAALMIGDTEYDLQMAHNIKMDAAGVNYGVHGSERLLALAPRVCLDDIRELPIWLDNLAKS</sequence>
<dbReference type="NCBIfam" id="TIGR01549">
    <property type="entry name" value="HAD-SF-IA-v1"/>
    <property type="match status" value="1"/>
</dbReference>
<dbReference type="PANTHER" id="PTHR43434">
    <property type="entry name" value="PHOSPHOGLYCOLATE PHOSPHATASE"/>
    <property type="match status" value="1"/>
</dbReference>
<dbReference type="SUPFAM" id="SSF56784">
    <property type="entry name" value="HAD-like"/>
    <property type="match status" value="1"/>
</dbReference>
<name>A0A1T4X084_9GAMM</name>
<dbReference type="PANTHER" id="PTHR43434:SF24">
    <property type="entry name" value="HYDROLASE-RELATED"/>
    <property type="match status" value="1"/>
</dbReference>
<evidence type="ECO:0000313" key="2">
    <source>
        <dbReference type="Proteomes" id="UP000190460"/>
    </source>
</evidence>
<dbReference type="AlphaFoldDB" id="A0A1T4X084"/>
<dbReference type="Gene3D" id="3.40.50.1000">
    <property type="entry name" value="HAD superfamily/HAD-like"/>
    <property type="match status" value="1"/>
</dbReference>
<dbReference type="OrthoDB" id="9782449at2"/>
<dbReference type="RefSeq" id="WP_078922749.1">
    <property type="nucleotide sequence ID" value="NZ_FUYB01000010.1"/>
</dbReference>
<dbReference type="Proteomes" id="UP000190460">
    <property type="component" value="Unassembled WGS sequence"/>
</dbReference>
<protein>
    <submittedName>
        <fullName evidence="1">Phosphoglycolate phosphatase</fullName>
    </submittedName>
</protein>
<gene>
    <name evidence="1" type="ORF">SAMN02745130_02270</name>
</gene>
<dbReference type="SFLD" id="SFLDG01129">
    <property type="entry name" value="C1.5:_HAD__Beta-PGM__Phosphata"/>
    <property type="match status" value="1"/>
</dbReference>
<organism evidence="1 2">
    <name type="scientific">Thiothrix eikelboomii</name>
    <dbReference type="NCBI Taxonomy" id="92487"/>
    <lineage>
        <taxon>Bacteria</taxon>
        <taxon>Pseudomonadati</taxon>
        <taxon>Pseudomonadota</taxon>
        <taxon>Gammaproteobacteria</taxon>
        <taxon>Thiotrichales</taxon>
        <taxon>Thiotrichaceae</taxon>
        <taxon>Thiothrix</taxon>
    </lineage>
</organism>
<dbReference type="InterPro" id="IPR036412">
    <property type="entry name" value="HAD-like_sf"/>
</dbReference>
<dbReference type="GO" id="GO:0005829">
    <property type="term" value="C:cytosol"/>
    <property type="evidence" value="ECO:0007669"/>
    <property type="project" value="TreeGrafter"/>
</dbReference>
<keyword evidence="2" id="KW-1185">Reference proteome</keyword>
<dbReference type="Gene3D" id="1.10.150.240">
    <property type="entry name" value="Putative phosphatase, domain 2"/>
    <property type="match status" value="1"/>
</dbReference>
<dbReference type="SFLD" id="SFLDS00003">
    <property type="entry name" value="Haloacid_Dehalogenase"/>
    <property type="match status" value="1"/>
</dbReference>
<dbReference type="SFLD" id="SFLDG01135">
    <property type="entry name" value="C1.5.6:_HAD__Beta-PGM__Phospha"/>
    <property type="match status" value="1"/>
</dbReference>
<evidence type="ECO:0000313" key="1">
    <source>
        <dbReference type="EMBL" id="SKA82271.1"/>
    </source>
</evidence>